<gene>
    <name evidence="8" type="ORF">H0P51_18855</name>
</gene>
<dbReference type="GO" id="GO:0016491">
    <property type="term" value="F:oxidoreductase activity"/>
    <property type="evidence" value="ECO:0007669"/>
    <property type="project" value="UniProtKB-KW"/>
</dbReference>
<reference evidence="9" key="1">
    <citation type="submission" date="2020-07" db="EMBL/GenBank/DDBJ databases">
        <title>Description of Mycobacterium gordonae subsp. intergordonae subsp.nov. and Mycobacterium gordonae subsp. gordonae subsp. nov.</title>
        <authorList>
            <person name="Yu X."/>
        </authorList>
    </citation>
    <scope>NUCLEOTIDE SEQUENCE [LARGE SCALE GENOMIC DNA]</scope>
    <source>
        <strain evidence="9">24</strain>
    </source>
</reference>
<name>A0A7D6IRN8_9MYCO</name>
<feature type="transmembrane region" description="Helical" evidence="6">
    <location>
        <begin position="44"/>
        <end position="66"/>
    </location>
</feature>
<evidence type="ECO:0000313" key="8">
    <source>
        <dbReference type="EMBL" id="QLL10340.1"/>
    </source>
</evidence>
<evidence type="ECO:0000256" key="6">
    <source>
        <dbReference type="SAM" id="Phobius"/>
    </source>
</evidence>
<evidence type="ECO:0000256" key="2">
    <source>
        <dbReference type="ARBA" id="ARBA00022729"/>
    </source>
</evidence>
<evidence type="ECO:0000256" key="5">
    <source>
        <dbReference type="ARBA" id="ARBA00023284"/>
    </source>
</evidence>
<dbReference type="Proteomes" id="UP000510682">
    <property type="component" value="Chromosome"/>
</dbReference>
<evidence type="ECO:0000259" key="7">
    <source>
        <dbReference type="Pfam" id="PF13462"/>
    </source>
</evidence>
<dbReference type="Gene3D" id="3.40.30.10">
    <property type="entry name" value="Glutaredoxin"/>
    <property type="match status" value="1"/>
</dbReference>
<keyword evidence="9" id="KW-1185">Reference proteome</keyword>
<keyword evidence="2" id="KW-0732">Signal</keyword>
<keyword evidence="6" id="KW-0472">Membrane</keyword>
<dbReference type="Pfam" id="PF13462">
    <property type="entry name" value="Thioredoxin_4"/>
    <property type="match status" value="1"/>
</dbReference>
<keyword evidence="4" id="KW-1015">Disulfide bond</keyword>
<dbReference type="KEGG" id="mgor:H0P51_18855"/>
<feature type="domain" description="Thioredoxin-like fold" evidence="7">
    <location>
        <begin position="102"/>
        <end position="265"/>
    </location>
</feature>
<accession>A0A7D6IRN8</accession>
<dbReference type="SUPFAM" id="SSF52833">
    <property type="entry name" value="Thioredoxin-like"/>
    <property type="match status" value="1"/>
</dbReference>
<protein>
    <submittedName>
        <fullName evidence="8">DsbA family protein</fullName>
    </submittedName>
</protein>
<dbReference type="PANTHER" id="PTHR13887">
    <property type="entry name" value="GLUTATHIONE S-TRANSFERASE KAPPA"/>
    <property type="match status" value="1"/>
</dbReference>
<sequence>MPYPWPSPAVRATAPVAAAGPHAVHSVAPWPRTGEKRGISGRTIALLTGAAALVAVAAVAGILILGDRGASNSSPTASRPAATPGSSGAVRVASNKLVTQPGTSEPKVVVAFYEDFLCPACGSFEQMFGPTVSNLIDTGAIAADYSMVSILDSALTQHYSSRAGAAAYCVADESTEAFRRFHNTLFAVGGQPSESGDSFPDNARLIELARGAGAAGSVSDCINSGKYLSKVTSAAAAAGVNATPTVQINGQEYDVTTPDALVAEVEKLVGNVPKIEGSGATISSP</sequence>
<dbReference type="EMBL" id="CP059165">
    <property type="protein sequence ID" value="QLL10340.1"/>
    <property type="molecule type" value="Genomic_DNA"/>
</dbReference>
<dbReference type="PANTHER" id="PTHR13887:SF14">
    <property type="entry name" value="DISULFIDE BOND FORMATION PROTEIN D"/>
    <property type="match status" value="1"/>
</dbReference>
<evidence type="ECO:0000256" key="4">
    <source>
        <dbReference type="ARBA" id="ARBA00023157"/>
    </source>
</evidence>
<dbReference type="InterPro" id="IPR036249">
    <property type="entry name" value="Thioredoxin-like_sf"/>
</dbReference>
<dbReference type="AlphaFoldDB" id="A0A7D6IRN8"/>
<keyword evidence="5" id="KW-0676">Redox-active center</keyword>
<dbReference type="InterPro" id="IPR012336">
    <property type="entry name" value="Thioredoxin-like_fold"/>
</dbReference>
<organism evidence="8 9">
    <name type="scientific">Mycobacterium vicinigordonae</name>
    <dbReference type="NCBI Taxonomy" id="1719132"/>
    <lineage>
        <taxon>Bacteria</taxon>
        <taxon>Bacillati</taxon>
        <taxon>Actinomycetota</taxon>
        <taxon>Actinomycetes</taxon>
        <taxon>Mycobacteriales</taxon>
        <taxon>Mycobacteriaceae</taxon>
        <taxon>Mycobacterium</taxon>
    </lineage>
</organism>
<keyword evidence="6" id="KW-1133">Transmembrane helix</keyword>
<evidence type="ECO:0000256" key="1">
    <source>
        <dbReference type="ARBA" id="ARBA00005791"/>
    </source>
</evidence>
<proteinExistence type="inferred from homology"/>
<reference evidence="9" key="3">
    <citation type="submission" date="2023-07" db="EMBL/GenBank/DDBJ databases">
        <title>Description of Mycobacterium gordonae subsp. intergordonae subsp.nov. and Mycobacterium gordonae subsp. gordonae subsp. nov.</title>
        <authorList>
            <person name="Huang H."/>
        </authorList>
    </citation>
    <scope>NUCLEOTIDE SEQUENCE [LARGE SCALE GENOMIC DNA]</scope>
    <source>
        <strain evidence="9">24</strain>
    </source>
</reference>
<evidence type="ECO:0000313" key="9">
    <source>
        <dbReference type="Proteomes" id="UP000510682"/>
    </source>
</evidence>
<keyword evidence="3" id="KW-0560">Oxidoreductase</keyword>
<evidence type="ECO:0000256" key="3">
    <source>
        <dbReference type="ARBA" id="ARBA00023002"/>
    </source>
</evidence>
<keyword evidence="6" id="KW-0812">Transmembrane</keyword>
<comment type="similarity">
    <text evidence="1">Belongs to the thioredoxin family. DsbA subfamily.</text>
</comment>
<reference evidence="8 9" key="2">
    <citation type="submission" date="2020-07" db="EMBL/GenBank/DDBJ databases">
        <authorList>
            <person name="Yu X."/>
        </authorList>
    </citation>
    <scope>NUCLEOTIDE SEQUENCE [LARGE SCALE GENOMIC DNA]</scope>
    <source>
        <strain evidence="9">24</strain>
    </source>
</reference>
<dbReference type="CDD" id="cd02972">
    <property type="entry name" value="DsbA_family"/>
    <property type="match status" value="1"/>
</dbReference>